<evidence type="ECO:0000259" key="3">
    <source>
        <dbReference type="Pfam" id="PF03959"/>
    </source>
</evidence>
<dbReference type="GO" id="GO:0005737">
    <property type="term" value="C:cytoplasm"/>
    <property type="evidence" value="ECO:0007669"/>
    <property type="project" value="TreeGrafter"/>
</dbReference>
<dbReference type="InterPro" id="IPR029058">
    <property type="entry name" value="AB_hydrolase_fold"/>
</dbReference>
<evidence type="ECO:0000256" key="1">
    <source>
        <dbReference type="ARBA" id="ARBA00005863"/>
    </source>
</evidence>
<dbReference type="EMBL" id="CACRXK020002057">
    <property type="protein sequence ID" value="CAB3992460.1"/>
    <property type="molecule type" value="Genomic_DNA"/>
</dbReference>
<sequence>MNCIINSCSSKIKHNKLYLFRHLGITFKLDFVPFVFTCNYWLATPPPRKTGNIVILDGGGDQSGTYRKPEWNIHRSMAEGTQKVLKILCIHGYRQSGKIFRDKTGSFRKSLKKLPLEFVYITAPNRIPNVEDEEQYGWWFSTEENTYDPLTKSRYCKGYETTINSIRDVFQKQGPFDGIFSFSQGASLTSLLCAMNDEEGSVINFKFAIMVAGFRSRSTQHDMFYENRIKCSTLHVYGETDQVIPKENSVKLVEYFDNPVTHCHPGGHFVPASSQHKQVYVDFIQRFLS</sequence>
<dbReference type="Proteomes" id="UP001152795">
    <property type="component" value="Unassembled WGS sequence"/>
</dbReference>
<dbReference type="Pfam" id="PF03959">
    <property type="entry name" value="FSH1"/>
    <property type="match status" value="1"/>
</dbReference>
<dbReference type="GO" id="GO:0005634">
    <property type="term" value="C:nucleus"/>
    <property type="evidence" value="ECO:0007669"/>
    <property type="project" value="TreeGrafter"/>
</dbReference>
<accession>A0A6S7H823</accession>
<dbReference type="InterPro" id="IPR005645">
    <property type="entry name" value="FSH-like_dom"/>
</dbReference>
<evidence type="ECO:0000256" key="2">
    <source>
        <dbReference type="ARBA" id="ARBA00022801"/>
    </source>
</evidence>
<reference evidence="4" key="1">
    <citation type="submission" date="2020-04" db="EMBL/GenBank/DDBJ databases">
        <authorList>
            <person name="Alioto T."/>
            <person name="Alioto T."/>
            <person name="Gomez Garrido J."/>
        </authorList>
    </citation>
    <scope>NUCLEOTIDE SEQUENCE</scope>
    <source>
        <strain evidence="4">A484AB</strain>
    </source>
</reference>
<name>A0A6S7H823_PARCT</name>
<dbReference type="SUPFAM" id="SSF53474">
    <property type="entry name" value="alpha/beta-Hydrolases"/>
    <property type="match status" value="1"/>
</dbReference>
<proteinExistence type="inferred from homology"/>
<keyword evidence="5" id="KW-1185">Reference proteome</keyword>
<protein>
    <recommendedName>
        <fullName evidence="3">Serine hydrolase domain-containing protein</fullName>
    </recommendedName>
</protein>
<dbReference type="AlphaFoldDB" id="A0A6S7H823"/>
<dbReference type="PANTHER" id="PTHR48070">
    <property type="entry name" value="ESTERASE OVCA2"/>
    <property type="match status" value="1"/>
</dbReference>
<dbReference type="Gene3D" id="3.40.50.1820">
    <property type="entry name" value="alpha/beta hydrolase"/>
    <property type="match status" value="1"/>
</dbReference>
<keyword evidence="2" id="KW-0378">Hydrolase</keyword>
<dbReference type="PANTHER" id="PTHR48070:SF6">
    <property type="entry name" value="ESTERASE OVCA2"/>
    <property type="match status" value="1"/>
</dbReference>
<comment type="similarity">
    <text evidence="1">Belongs to the LovG family.</text>
</comment>
<evidence type="ECO:0000313" key="4">
    <source>
        <dbReference type="EMBL" id="CAB3992460.1"/>
    </source>
</evidence>
<dbReference type="GO" id="GO:0016787">
    <property type="term" value="F:hydrolase activity"/>
    <property type="evidence" value="ECO:0007669"/>
    <property type="project" value="UniProtKB-KW"/>
</dbReference>
<dbReference type="InterPro" id="IPR050593">
    <property type="entry name" value="LovG"/>
</dbReference>
<comment type="caution">
    <text evidence="4">The sequence shown here is derived from an EMBL/GenBank/DDBJ whole genome shotgun (WGS) entry which is preliminary data.</text>
</comment>
<feature type="domain" description="Serine hydrolase" evidence="3">
    <location>
        <begin position="83"/>
        <end position="278"/>
    </location>
</feature>
<organism evidence="4 5">
    <name type="scientific">Paramuricea clavata</name>
    <name type="common">Red gorgonian</name>
    <name type="synonym">Violescent sea-whip</name>
    <dbReference type="NCBI Taxonomy" id="317549"/>
    <lineage>
        <taxon>Eukaryota</taxon>
        <taxon>Metazoa</taxon>
        <taxon>Cnidaria</taxon>
        <taxon>Anthozoa</taxon>
        <taxon>Octocorallia</taxon>
        <taxon>Malacalcyonacea</taxon>
        <taxon>Plexauridae</taxon>
        <taxon>Paramuricea</taxon>
    </lineage>
</organism>
<dbReference type="GO" id="GO:0032526">
    <property type="term" value="P:response to retinoic acid"/>
    <property type="evidence" value="ECO:0007669"/>
    <property type="project" value="TreeGrafter"/>
</dbReference>
<dbReference type="FunFam" id="3.40.50.1820:FF:000073">
    <property type="entry name" value="esterase OVCA2 isoform X6"/>
    <property type="match status" value="1"/>
</dbReference>
<evidence type="ECO:0000313" key="5">
    <source>
        <dbReference type="Proteomes" id="UP001152795"/>
    </source>
</evidence>
<dbReference type="OrthoDB" id="414698at2759"/>
<gene>
    <name evidence="4" type="ORF">PACLA_8A017943</name>
</gene>